<evidence type="ECO:0000313" key="12">
    <source>
        <dbReference type="Proteomes" id="UP000306791"/>
    </source>
</evidence>
<feature type="transmembrane region" description="Helical" evidence="9">
    <location>
        <begin position="148"/>
        <end position="172"/>
    </location>
</feature>
<evidence type="ECO:0000256" key="7">
    <source>
        <dbReference type="ARBA" id="ARBA00023047"/>
    </source>
</evidence>
<keyword evidence="4 9" id="KW-1003">Cell membrane</keyword>
<protein>
    <recommendedName>
        <fullName evidence="9">Transport permease protein</fullName>
    </recommendedName>
</protein>
<evidence type="ECO:0000256" key="6">
    <source>
        <dbReference type="ARBA" id="ARBA00022989"/>
    </source>
</evidence>
<dbReference type="Pfam" id="PF01061">
    <property type="entry name" value="ABC2_membrane"/>
    <property type="match status" value="1"/>
</dbReference>
<dbReference type="PROSITE" id="PS51012">
    <property type="entry name" value="ABC_TM2"/>
    <property type="match status" value="1"/>
</dbReference>
<accession>A0ABY2UKK8</accession>
<feature type="domain" description="ABC transmembrane type-2" evidence="10">
    <location>
        <begin position="41"/>
        <end position="259"/>
    </location>
</feature>
<comment type="similarity">
    <text evidence="2 9">Belongs to the ABC-2 integral membrane protein family.</text>
</comment>
<evidence type="ECO:0000256" key="8">
    <source>
        <dbReference type="ARBA" id="ARBA00023136"/>
    </source>
</evidence>
<keyword evidence="3 9" id="KW-0813">Transport</keyword>
<keyword evidence="6 9" id="KW-1133">Transmembrane helix</keyword>
<dbReference type="Proteomes" id="UP000306791">
    <property type="component" value="Unassembled WGS sequence"/>
</dbReference>
<evidence type="ECO:0000256" key="4">
    <source>
        <dbReference type="ARBA" id="ARBA00022475"/>
    </source>
</evidence>
<evidence type="ECO:0000256" key="9">
    <source>
        <dbReference type="RuleBase" id="RU361157"/>
    </source>
</evidence>
<dbReference type="PANTHER" id="PTHR30413:SF10">
    <property type="entry name" value="CAPSULE POLYSACCHARIDE EXPORT INNER-MEMBRANE PROTEIN CTRC"/>
    <property type="match status" value="1"/>
</dbReference>
<feature type="transmembrane region" description="Helical" evidence="9">
    <location>
        <begin position="119"/>
        <end position="142"/>
    </location>
</feature>
<dbReference type="PANTHER" id="PTHR30413">
    <property type="entry name" value="INNER MEMBRANE TRANSPORT PERMEASE"/>
    <property type="match status" value="1"/>
</dbReference>
<comment type="caution">
    <text evidence="11">The sequence shown here is derived from an EMBL/GenBank/DDBJ whole genome shotgun (WGS) entry which is preliminary data.</text>
</comment>
<feature type="transmembrane region" description="Helical" evidence="9">
    <location>
        <begin position="40"/>
        <end position="61"/>
    </location>
</feature>
<evidence type="ECO:0000256" key="1">
    <source>
        <dbReference type="ARBA" id="ARBA00004651"/>
    </source>
</evidence>
<feature type="transmembrane region" description="Helical" evidence="9">
    <location>
        <begin position="179"/>
        <end position="198"/>
    </location>
</feature>
<gene>
    <name evidence="11" type="ORF">FDY93_05175</name>
</gene>
<dbReference type="EMBL" id="VANI01000005">
    <property type="protein sequence ID" value="TLM78777.1"/>
    <property type="molecule type" value="Genomic_DNA"/>
</dbReference>
<organism evidence="11 12">
    <name type="scientific">Microbulbifer harenosus</name>
    <dbReference type="NCBI Taxonomy" id="2576840"/>
    <lineage>
        <taxon>Bacteria</taxon>
        <taxon>Pseudomonadati</taxon>
        <taxon>Pseudomonadota</taxon>
        <taxon>Gammaproteobacteria</taxon>
        <taxon>Cellvibrionales</taxon>
        <taxon>Microbulbiferaceae</taxon>
        <taxon>Microbulbifer</taxon>
    </lineage>
</organism>
<keyword evidence="8 9" id="KW-0472">Membrane</keyword>
<reference evidence="11 12" key="1">
    <citation type="submission" date="2019-05" db="EMBL/GenBank/DDBJ databases">
        <title>Microbulbifer harenosus sp. nov., an alginate-degrading bacterium isolated from coastal sand.</title>
        <authorList>
            <person name="Huang H."/>
            <person name="Mo K."/>
            <person name="Bao S."/>
        </authorList>
    </citation>
    <scope>NUCLEOTIDE SEQUENCE [LARGE SCALE GENOMIC DNA]</scope>
    <source>
        <strain evidence="11 12">HB161719</strain>
    </source>
</reference>
<proteinExistence type="inferred from homology"/>
<evidence type="ECO:0000313" key="11">
    <source>
        <dbReference type="EMBL" id="TLM78777.1"/>
    </source>
</evidence>
<dbReference type="InterPro" id="IPR047817">
    <property type="entry name" value="ABC2_TM_bact-type"/>
</dbReference>
<name>A0ABY2UKK8_9GAMM</name>
<keyword evidence="7" id="KW-0625">Polysaccharide transport</keyword>
<dbReference type="InterPro" id="IPR013525">
    <property type="entry name" value="ABC2_TM"/>
</dbReference>
<evidence type="ECO:0000256" key="2">
    <source>
        <dbReference type="ARBA" id="ARBA00007783"/>
    </source>
</evidence>
<comment type="subcellular location">
    <subcellularLocation>
        <location evidence="9">Cell inner membrane</location>
        <topology evidence="9">Multi-pass membrane protein</topology>
    </subcellularLocation>
    <subcellularLocation>
        <location evidence="1">Cell membrane</location>
        <topology evidence="1">Multi-pass membrane protein</topology>
    </subcellularLocation>
</comment>
<evidence type="ECO:0000256" key="5">
    <source>
        <dbReference type="ARBA" id="ARBA00022692"/>
    </source>
</evidence>
<feature type="transmembrane region" description="Helical" evidence="9">
    <location>
        <begin position="238"/>
        <end position="257"/>
    </location>
</feature>
<keyword evidence="12" id="KW-1185">Reference proteome</keyword>
<keyword evidence="5 9" id="KW-0812">Transmembrane</keyword>
<evidence type="ECO:0000259" key="10">
    <source>
        <dbReference type="PROSITE" id="PS51012"/>
    </source>
</evidence>
<sequence length="267" mass="30238">MWFMQFSTGTLTDIASAFKRISLVGALGWQDVRQRYRRSALGPFWLTISMGIMIGTIGLVFGKLFNSPMVEFLPFLAAGIILWTFISSVVTEGCSEFVSAQGIIKQLPIPLFVHTLRMIWRNCIILFHNIIIFPVVLLVLGGSFNANVIFVVPGFLLLLVNLAWLGLMLGVVCARYRDLPQIVSSALQVLFYLTPIIWMPKLLPERAGSFILDFNPVFHLIEVVRSPLLGQVPSFDNWLVSTFLAVSGWVVAIFFYGRYRKRLPYWL</sequence>
<keyword evidence="7" id="KW-0762">Sugar transport</keyword>
<evidence type="ECO:0000256" key="3">
    <source>
        <dbReference type="ARBA" id="ARBA00022448"/>
    </source>
</evidence>
<feature type="transmembrane region" description="Helical" evidence="9">
    <location>
        <begin position="73"/>
        <end position="98"/>
    </location>
</feature>